<accession>A0A6J5SAS7</accession>
<name>A0A6J5SAS7_9CAUD</name>
<dbReference type="EMBL" id="LR797363">
    <property type="protein sequence ID" value="CAB4210710.1"/>
    <property type="molecule type" value="Genomic_DNA"/>
</dbReference>
<proteinExistence type="predicted"/>
<dbReference type="EMBL" id="LR796854">
    <property type="protein sequence ID" value="CAB4169966.1"/>
    <property type="molecule type" value="Genomic_DNA"/>
</dbReference>
<sequence length="252" mass="26466">MPSSATITTYYTFTANTKARSSQVNNNFGLYRGHNIPIEPLTATAADMLYDLGSAGYRWRDGYLAAVNLAGSTSTTAVTFKGLTAVTAGGAELLSGANTISAWSSTGLKRSSFEASTVVETAAVTYQTTTAADVSFLTLSITVAKSGVEFSLFGAPTGVQSFIKALATTITSVSVLAQIRLIRDTTTSLIDGVMGVTYGGVTSSSRSISVPSSAFRWYDNPGPGNYTYYVQFLANTSNQVAAQNVALRAREV</sequence>
<gene>
    <name evidence="2" type="ORF">UFOVP1318_6</name>
    <name evidence="3" type="ORF">UFOVP1430_38</name>
    <name evidence="1" type="ORF">UFOVP903_40</name>
</gene>
<evidence type="ECO:0000313" key="3">
    <source>
        <dbReference type="EMBL" id="CAB4210710.1"/>
    </source>
</evidence>
<organism evidence="3">
    <name type="scientific">uncultured Caudovirales phage</name>
    <dbReference type="NCBI Taxonomy" id="2100421"/>
    <lineage>
        <taxon>Viruses</taxon>
        <taxon>Duplodnaviria</taxon>
        <taxon>Heunggongvirae</taxon>
        <taxon>Uroviricota</taxon>
        <taxon>Caudoviricetes</taxon>
        <taxon>Peduoviridae</taxon>
        <taxon>Maltschvirus</taxon>
        <taxon>Maltschvirus maltsch</taxon>
    </lineage>
</organism>
<evidence type="ECO:0000313" key="2">
    <source>
        <dbReference type="EMBL" id="CAB4197268.1"/>
    </source>
</evidence>
<reference evidence="3" key="1">
    <citation type="submission" date="2020-05" db="EMBL/GenBank/DDBJ databases">
        <authorList>
            <person name="Chiriac C."/>
            <person name="Salcher M."/>
            <person name="Ghai R."/>
            <person name="Kavagutti S V."/>
        </authorList>
    </citation>
    <scope>NUCLEOTIDE SEQUENCE</scope>
</reference>
<dbReference type="EMBL" id="LR797267">
    <property type="protein sequence ID" value="CAB4197268.1"/>
    <property type="molecule type" value="Genomic_DNA"/>
</dbReference>
<protein>
    <submittedName>
        <fullName evidence="3">Uncharacterized protein</fullName>
    </submittedName>
</protein>
<evidence type="ECO:0000313" key="1">
    <source>
        <dbReference type="EMBL" id="CAB4169966.1"/>
    </source>
</evidence>